<dbReference type="InterPro" id="IPR001138">
    <property type="entry name" value="Zn2Cys6_DnaBD"/>
</dbReference>
<dbReference type="OrthoDB" id="2123952at2759"/>
<comment type="caution">
    <text evidence="8">The sequence shown here is derived from an EMBL/GenBank/DDBJ whole genome shotgun (WGS) entry which is preliminary data.</text>
</comment>
<keyword evidence="3" id="KW-0805">Transcription regulation</keyword>
<dbReference type="PANTHER" id="PTHR47338">
    <property type="entry name" value="ZN(II)2CYS6 TRANSCRIPTION FACTOR (EUROFUNG)-RELATED"/>
    <property type="match status" value="1"/>
</dbReference>
<dbReference type="GO" id="GO:0005634">
    <property type="term" value="C:nucleus"/>
    <property type="evidence" value="ECO:0007669"/>
    <property type="project" value="UniProtKB-SubCell"/>
</dbReference>
<evidence type="ECO:0000256" key="5">
    <source>
        <dbReference type="ARBA" id="ARBA00023242"/>
    </source>
</evidence>
<keyword evidence="5" id="KW-0539">Nucleus</keyword>
<feature type="compositionally biased region" description="Polar residues" evidence="6">
    <location>
        <begin position="585"/>
        <end position="600"/>
    </location>
</feature>
<name>A0A4Y7U1K6_COPMI</name>
<feature type="region of interest" description="Disordered" evidence="6">
    <location>
        <begin position="236"/>
        <end position="335"/>
    </location>
</feature>
<gene>
    <name evidence="8" type="ORF">FA13DRAFT_1769500</name>
</gene>
<feature type="region of interest" description="Disordered" evidence="6">
    <location>
        <begin position="1"/>
        <end position="206"/>
    </location>
</feature>
<dbReference type="InterPro" id="IPR036864">
    <property type="entry name" value="Zn2-C6_fun-type_DNA-bd_sf"/>
</dbReference>
<feature type="region of interest" description="Disordered" evidence="6">
    <location>
        <begin position="572"/>
        <end position="625"/>
    </location>
</feature>
<evidence type="ECO:0000256" key="1">
    <source>
        <dbReference type="ARBA" id="ARBA00004123"/>
    </source>
</evidence>
<dbReference type="Gene3D" id="4.10.240.10">
    <property type="entry name" value="Zn(2)-C6 fungal-type DNA-binding domain"/>
    <property type="match status" value="1"/>
</dbReference>
<evidence type="ECO:0000313" key="8">
    <source>
        <dbReference type="EMBL" id="TEB39719.1"/>
    </source>
</evidence>
<sequence length="934" mass="103489">MAYRPDEYYLHGVPSISNATPRTFHHDDDHRAQPFYPDPYYPPRSKSYDNRDALPPPLPYHQSYDRHHTSPPNIHMSAGPYRQSHPASHHHYVDRPSSSLPPLKRPDLSNMVDGFGLPPSHNAYAGSSSIGSEPIGSAPTAPSNRSHMDTEFWQEASPTPPPEEFKGHDTDSQPPSDTSKPKKTRREKPKIALAADQPPTTQGKPRARVYVACIQCRTRKIRCDGAKPVCHNCGRRASGSGECVYDPIPKRRGPDKTPGARQRMARADGEASTRRRRRRDTSATDITSVSASSSGSTPSARDINSLQPITLAPPPGSGEHSSPYPSPSEPSYPPNNQLQLWKIGCGCHGMGQCPDLLEGVSALSEYRKPTGAIPPLSCHDAYDLLSITPPHTSTTVPLAHISELDELGNETHNLDPHVIDIDSQPSLNFTRKVWTCDGSSERQTTGSHSFTYPPSLPTSCDPIRRESMQPSLILSLLAISSFFQSSEVGFGLPGRERALRFRDEAQATLEASFSSGWIDETLAQAAWLLALFEICAHHCHSSARSTSSMVMLDNIIRSLSLTMVDAADPTTTLFPPGTVPRVNTPRPTQQLLEQPPTWFQDQPLPSDLADRHPGDPSAASSPPGCSCGSMTLQGHWPSVKQHAPMWGSTAAWNEKWSEAEIRKESCRRLCWSSMIMAAGHISYTIAHRSQRLELFIGDPANYAILFSGESVARSPVLATGYSSKDTIWALHDRAFILWHATWNKAQFAVKAWLEADALEAALNRHTCHIERAFIFQAREYIFNTRMYISYEFRRFIPLVTSALNGMFHRSKAEEWLNHQAVVAERFMLGLHTITGNLANFLAHRPFFVFWFMGQIGRALSLWQCDNSLIVALDVCKALLPAIDYLTALWPCPEQRRRYGVLRGQIEQACITACVGPPPPLNLTLPPSSSPDTLV</sequence>
<feature type="domain" description="Zn(2)-C6 fungal-type" evidence="7">
    <location>
        <begin position="212"/>
        <end position="245"/>
    </location>
</feature>
<accession>A0A4Y7U1K6</accession>
<proteinExistence type="predicted"/>
<dbReference type="CDD" id="cd00067">
    <property type="entry name" value="GAL4"/>
    <property type="match status" value="1"/>
</dbReference>
<dbReference type="GO" id="GO:0008270">
    <property type="term" value="F:zinc ion binding"/>
    <property type="evidence" value="ECO:0007669"/>
    <property type="project" value="InterPro"/>
</dbReference>
<feature type="compositionally biased region" description="Low complexity" evidence="6">
    <location>
        <begin position="125"/>
        <end position="139"/>
    </location>
</feature>
<evidence type="ECO:0000259" key="7">
    <source>
        <dbReference type="PROSITE" id="PS50048"/>
    </source>
</evidence>
<evidence type="ECO:0000256" key="2">
    <source>
        <dbReference type="ARBA" id="ARBA00022723"/>
    </source>
</evidence>
<evidence type="ECO:0000256" key="4">
    <source>
        <dbReference type="ARBA" id="ARBA00023163"/>
    </source>
</evidence>
<dbReference type="STRING" id="71717.A0A4Y7U1K6"/>
<feature type="compositionally biased region" description="Low complexity" evidence="6">
    <location>
        <begin position="283"/>
        <end position="300"/>
    </location>
</feature>
<keyword evidence="2" id="KW-0479">Metal-binding</keyword>
<dbReference type="EMBL" id="QPFP01000001">
    <property type="protein sequence ID" value="TEB39719.1"/>
    <property type="molecule type" value="Genomic_DNA"/>
</dbReference>
<dbReference type="PANTHER" id="PTHR47338:SF5">
    <property type="entry name" value="ZN(II)2CYS6 TRANSCRIPTION FACTOR (EUROFUNG)"/>
    <property type="match status" value="1"/>
</dbReference>
<dbReference type="Proteomes" id="UP000298030">
    <property type="component" value="Unassembled WGS sequence"/>
</dbReference>
<protein>
    <recommendedName>
        <fullName evidence="7">Zn(2)-C6 fungal-type domain-containing protein</fullName>
    </recommendedName>
</protein>
<dbReference type="SUPFAM" id="SSF57701">
    <property type="entry name" value="Zn2/Cys6 DNA-binding domain"/>
    <property type="match status" value="1"/>
</dbReference>
<keyword evidence="4" id="KW-0804">Transcription</keyword>
<feature type="compositionally biased region" description="Low complexity" evidence="6">
    <location>
        <begin position="616"/>
        <end position="625"/>
    </location>
</feature>
<dbReference type="AlphaFoldDB" id="A0A4Y7U1K6"/>
<dbReference type="SMART" id="SM00066">
    <property type="entry name" value="GAL4"/>
    <property type="match status" value="1"/>
</dbReference>
<evidence type="ECO:0000256" key="6">
    <source>
        <dbReference type="SAM" id="MobiDB-lite"/>
    </source>
</evidence>
<feature type="compositionally biased region" description="Pro residues" evidence="6">
    <location>
        <begin position="324"/>
        <end position="333"/>
    </location>
</feature>
<reference evidence="8 9" key="1">
    <citation type="journal article" date="2019" name="Nat. Ecol. Evol.">
        <title>Megaphylogeny resolves global patterns of mushroom evolution.</title>
        <authorList>
            <person name="Varga T."/>
            <person name="Krizsan K."/>
            <person name="Foldi C."/>
            <person name="Dima B."/>
            <person name="Sanchez-Garcia M."/>
            <person name="Sanchez-Ramirez S."/>
            <person name="Szollosi G.J."/>
            <person name="Szarkandi J.G."/>
            <person name="Papp V."/>
            <person name="Albert L."/>
            <person name="Andreopoulos W."/>
            <person name="Angelini C."/>
            <person name="Antonin V."/>
            <person name="Barry K.W."/>
            <person name="Bougher N.L."/>
            <person name="Buchanan P."/>
            <person name="Buyck B."/>
            <person name="Bense V."/>
            <person name="Catcheside P."/>
            <person name="Chovatia M."/>
            <person name="Cooper J."/>
            <person name="Damon W."/>
            <person name="Desjardin D."/>
            <person name="Finy P."/>
            <person name="Geml J."/>
            <person name="Haridas S."/>
            <person name="Hughes K."/>
            <person name="Justo A."/>
            <person name="Karasinski D."/>
            <person name="Kautmanova I."/>
            <person name="Kiss B."/>
            <person name="Kocsube S."/>
            <person name="Kotiranta H."/>
            <person name="LaButti K.M."/>
            <person name="Lechner B.E."/>
            <person name="Liimatainen K."/>
            <person name="Lipzen A."/>
            <person name="Lukacs Z."/>
            <person name="Mihaltcheva S."/>
            <person name="Morgado L.N."/>
            <person name="Niskanen T."/>
            <person name="Noordeloos M.E."/>
            <person name="Ohm R.A."/>
            <person name="Ortiz-Santana B."/>
            <person name="Ovrebo C."/>
            <person name="Racz N."/>
            <person name="Riley R."/>
            <person name="Savchenko A."/>
            <person name="Shiryaev A."/>
            <person name="Soop K."/>
            <person name="Spirin V."/>
            <person name="Szebenyi C."/>
            <person name="Tomsovsky M."/>
            <person name="Tulloss R.E."/>
            <person name="Uehling J."/>
            <person name="Grigoriev I.V."/>
            <person name="Vagvolgyi C."/>
            <person name="Papp T."/>
            <person name="Martin F.M."/>
            <person name="Miettinen O."/>
            <person name="Hibbett D.S."/>
            <person name="Nagy L.G."/>
        </authorList>
    </citation>
    <scope>NUCLEOTIDE SEQUENCE [LARGE SCALE GENOMIC DNA]</scope>
    <source>
        <strain evidence="8 9">FP101781</strain>
    </source>
</reference>
<evidence type="ECO:0000256" key="3">
    <source>
        <dbReference type="ARBA" id="ARBA00023015"/>
    </source>
</evidence>
<organism evidence="8 9">
    <name type="scientific">Coprinellus micaceus</name>
    <name type="common">Glistening ink-cap mushroom</name>
    <name type="synonym">Coprinus micaceus</name>
    <dbReference type="NCBI Taxonomy" id="71717"/>
    <lineage>
        <taxon>Eukaryota</taxon>
        <taxon>Fungi</taxon>
        <taxon>Dikarya</taxon>
        <taxon>Basidiomycota</taxon>
        <taxon>Agaricomycotina</taxon>
        <taxon>Agaricomycetes</taxon>
        <taxon>Agaricomycetidae</taxon>
        <taxon>Agaricales</taxon>
        <taxon>Agaricineae</taxon>
        <taxon>Psathyrellaceae</taxon>
        <taxon>Coprinellus</taxon>
    </lineage>
</organism>
<dbReference type="InterPro" id="IPR050815">
    <property type="entry name" value="TF_fung"/>
</dbReference>
<dbReference type="Pfam" id="PF00172">
    <property type="entry name" value="Zn_clus"/>
    <property type="match status" value="1"/>
</dbReference>
<dbReference type="PROSITE" id="PS50048">
    <property type="entry name" value="ZN2_CY6_FUNGAL_2"/>
    <property type="match status" value="1"/>
</dbReference>
<comment type="subcellular location">
    <subcellularLocation>
        <location evidence="1">Nucleus</location>
    </subcellularLocation>
</comment>
<dbReference type="GO" id="GO:0000981">
    <property type="term" value="F:DNA-binding transcription factor activity, RNA polymerase II-specific"/>
    <property type="evidence" value="ECO:0007669"/>
    <property type="project" value="InterPro"/>
</dbReference>
<evidence type="ECO:0000313" key="9">
    <source>
        <dbReference type="Proteomes" id="UP000298030"/>
    </source>
</evidence>
<keyword evidence="9" id="KW-1185">Reference proteome</keyword>